<evidence type="ECO:0000313" key="12">
    <source>
        <dbReference type="Proteomes" id="UP000285120"/>
    </source>
</evidence>
<dbReference type="OrthoDB" id="9784786at2"/>
<keyword evidence="6 10" id="KW-0456">Lyase</keyword>
<evidence type="ECO:0000256" key="5">
    <source>
        <dbReference type="ARBA" id="ARBA00022723"/>
    </source>
</evidence>
<dbReference type="NCBIfam" id="NF006875">
    <property type="entry name" value="PRK09372.1"/>
    <property type="match status" value="1"/>
</dbReference>
<dbReference type="PANTHER" id="PTHR33254">
    <property type="entry name" value="4-HYDROXY-4-METHYL-2-OXOGLUTARATE ALDOLASE 3-RELATED"/>
    <property type="match status" value="1"/>
</dbReference>
<protein>
    <recommendedName>
        <fullName evidence="10">4-hydroxy-4-methyl-2-oxoglutarate aldolase</fullName>
        <shortName evidence="10">HMG aldolase</shortName>
        <ecNumber evidence="10">4.1.1.112</ecNumber>
        <ecNumber evidence="10">4.1.3.17</ecNumber>
    </recommendedName>
    <alternativeName>
        <fullName evidence="10">Oxaloacetate decarboxylase</fullName>
    </alternativeName>
</protein>
<keyword evidence="12" id="KW-1185">Reference proteome</keyword>
<dbReference type="InterPro" id="IPR036704">
    <property type="entry name" value="RraA/RraA-like_sf"/>
</dbReference>
<dbReference type="InterPro" id="IPR005493">
    <property type="entry name" value="RraA/RraA-like"/>
</dbReference>
<organism evidence="11 12">
    <name type="scientific">Sinobaca qinghaiensis</name>
    <dbReference type="NCBI Taxonomy" id="342944"/>
    <lineage>
        <taxon>Bacteria</taxon>
        <taxon>Bacillati</taxon>
        <taxon>Bacillota</taxon>
        <taxon>Bacilli</taxon>
        <taxon>Bacillales</taxon>
        <taxon>Sporolactobacillaceae</taxon>
        <taxon>Sinobaca</taxon>
    </lineage>
</organism>
<evidence type="ECO:0000256" key="3">
    <source>
        <dbReference type="ARBA" id="ARBA00008621"/>
    </source>
</evidence>
<evidence type="ECO:0000256" key="9">
    <source>
        <dbReference type="PIRSR" id="PIRSR605493-1"/>
    </source>
</evidence>
<evidence type="ECO:0000256" key="4">
    <source>
        <dbReference type="ARBA" id="ARBA00011233"/>
    </source>
</evidence>
<dbReference type="NCBIfam" id="TIGR01935">
    <property type="entry name" value="NOT-MenG"/>
    <property type="match status" value="1"/>
</dbReference>
<evidence type="ECO:0000313" key="11">
    <source>
        <dbReference type="EMBL" id="RKD75538.1"/>
    </source>
</evidence>
<keyword evidence="9" id="KW-0460">Magnesium</keyword>
<dbReference type="EMBL" id="RAPK01000007">
    <property type="protein sequence ID" value="RKD75538.1"/>
    <property type="molecule type" value="Genomic_DNA"/>
</dbReference>
<comment type="similarity">
    <text evidence="3 10">Belongs to the class II aldolase/RraA-like family.</text>
</comment>
<dbReference type="EC" id="4.1.1.112" evidence="10"/>
<dbReference type="GO" id="GO:0046872">
    <property type="term" value="F:metal ion binding"/>
    <property type="evidence" value="ECO:0007669"/>
    <property type="project" value="UniProtKB-KW"/>
</dbReference>
<comment type="caution">
    <text evidence="11">The sequence shown here is derived from an EMBL/GenBank/DDBJ whole genome shotgun (WGS) entry which is preliminary data.</text>
</comment>
<dbReference type="GO" id="GO:0047443">
    <property type="term" value="F:4-hydroxy-4-methyl-2-oxoglutarate aldolase activity"/>
    <property type="evidence" value="ECO:0007669"/>
    <property type="project" value="UniProtKB-EC"/>
</dbReference>
<dbReference type="CDD" id="cd16841">
    <property type="entry name" value="RraA_family"/>
    <property type="match status" value="1"/>
</dbReference>
<sequence length="159" mass="17009">MGFTADICDDYSDVVKVADPLFKRYGQKTHFSGPAATVRVFEDNVLVKKALQEISEGSVLVVDGGGSSRCALMGDNLAEIAVERKLAGVIVYGCIRDSDEIANMDVGIFALGTNPIKSVKKGIGDANIPVVFASVKWQPGEWVYADNDGILLSPDKLDV</sequence>
<comment type="subunit">
    <text evidence="4 10">Homotrimer.</text>
</comment>
<dbReference type="Pfam" id="PF03737">
    <property type="entry name" value="RraA-like"/>
    <property type="match status" value="1"/>
</dbReference>
<evidence type="ECO:0000256" key="1">
    <source>
        <dbReference type="ARBA" id="ARBA00001342"/>
    </source>
</evidence>
<dbReference type="PANTHER" id="PTHR33254:SF4">
    <property type="entry name" value="4-HYDROXY-4-METHYL-2-OXOGLUTARATE ALDOLASE 3-RELATED"/>
    <property type="match status" value="1"/>
</dbReference>
<keyword evidence="5 9" id="KW-0479">Metal-binding</keyword>
<dbReference type="GO" id="GO:0008948">
    <property type="term" value="F:oxaloacetate decarboxylase activity"/>
    <property type="evidence" value="ECO:0007669"/>
    <property type="project" value="UniProtKB-EC"/>
</dbReference>
<evidence type="ECO:0000256" key="8">
    <source>
        <dbReference type="ARBA" id="ARBA00047973"/>
    </source>
</evidence>
<dbReference type="EC" id="4.1.3.17" evidence="10"/>
<dbReference type="SUPFAM" id="SSF89562">
    <property type="entry name" value="RraA-like"/>
    <property type="match status" value="1"/>
</dbReference>
<dbReference type="InterPro" id="IPR010203">
    <property type="entry name" value="RraA"/>
</dbReference>
<dbReference type="AlphaFoldDB" id="A0A419V6G5"/>
<accession>A0A419V6G5</accession>
<comment type="cofactor">
    <cofactor evidence="9">
        <name>Mg(2+)</name>
        <dbReference type="ChEBI" id="CHEBI:18420"/>
    </cofactor>
</comment>
<evidence type="ECO:0000256" key="7">
    <source>
        <dbReference type="ARBA" id="ARBA00025046"/>
    </source>
</evidence>
<feature type="binding site" evidence="9">
    <location>
        <begin position="74"/>
        <end position="77"/>
    </location>
    <ligand>
        <name>substrate</name>
    </ligand>
</feature>
<dbReference type="RefSeq" id="WP_120192409.1">
    <property type="nucleotide sequence ID" value="NZ_RAPK01000007.1"/>
</dbReference>
<feature type="binding site" evidence="9">
    <location>
        <position position="96"/>
    </location>
    <ligand>
        <name>substrate</name>
    </ligand>
</feature>
<name>A0A419V6G5_9BACL</name>
<comment type="cofactor">
    <cofactor evidence="2 10">
        <name>a divalent metal cation</name>
        <dbReference type="ChEBI" id="CHEBI:60240"/>
    </cofactor>
</comment>
<evidence type="ECO:0000256" key="10">
    <source>
        <dbReference type="RuleBase" id="RU004338"/>
    </source>
</evidence>
<comment type="catalytic activity">
    <reaction evidence="8 10">
        <text>oxaloacetate + H(+) = pyruvate + CO2</text>
        <dbReference type="Rhea" id="RHEA:15641"/>
        <dbReference type="ChEBI" id="CHEBI:15361"/>
        <dbReference type="ChEBI" id="CHEBI:15378"/>
        <dbReference type="ChEBI" id="CHEBI:16452"/>
        <dbReference type="ChEBI" id="CHEBI:16526"/>
        <dbReference type="EC" id="4.1.1.112"/>
    </reaction>
</comment>
<dbReference type="Gene3D" id="3.50.30.40">
    <property type="entry name" value="Ribonuclease E inhibitor RraA/RraA-like"/>
    <property type="match status" value="1"/>
</dbReference>
<dbReference type="GO" id="GO:0051252">
    <property type="term" value="P:regulation of RNA metabolic process"/>
    <property type="evidence" value="ECO:0007669"/>
    <property type="project" value="InterPro"/>
</dbReference>
<reference evidence="11 12" key="1">
    <citation type="submission" date="2018-09" db="EMBL/GenBank/DDBJ databases">
        <title>Genomic Encyclopedia of Archaeal and Bacterial Type Strains, Phase II (KMG-II): from individual species to whole genera.</title>
        <authorList>
            <person name="Goeker M."/>
        </authorList>
    </citation>
    <scope>NUCLEOTIDE SEQUENCE [LARGE SCALE GENOMIC DNA]</scope>
    <source>
        <strain evidence="11 12">DSM 17008</strain>
    </source>
</reference>
<proteinExistence type="inferred from homology"/>
<comment type="function">
    <text evidence="7 10">Catalyzes the aldol cleavage of 4-hydroxy-4-methyl-2-oxoglutarate (HMG) into 2 molecules of pyruvate. Also contains a secondary oxaloacetate (OAA) decarboxylase activity due to the common pyruvate enolate transition state formed following C-C bond cleavage in the retro-aldol and decarboxylation reactions.</text>
</comment>
<comment type="catalytic activity">
    <reaction evidence="1 10">
        <text>4-hydroxy-4-methyl-2-oxoglutarate = 2 pyruvate</text>
        <dbReference type="Rhea" id="RHEA:22748"/>
        <dbReference type="ChEBI" id="CHEBI:15361"/>
        <dbReference type="ChEBI" id="CHEBI:58276"/>
        <dbReference type="EC" id="4.1.3.17"/>
    </reaction>
</comment>
<evidence type="ECO:0000256" key="6">
    <source>
        <dbReference type="ARBA" id="ARBA00023239"/>
    </source>
</evidence>
<gene>
    <name evidence="11" type="ORF">ATL39_1237</name>
</gene>
<dbReference type="Proteomes" id="UP000285120">
    <property type="component" value="Unassembled WGS sequence"/>
</dbReference>
<dbReference type="GO" id="GO:0008428">
    <property type="term" value="F:ribonuclease inhibitor activity"/>
    <property type="evidence" value="ECO:0007669"/>
    <property type="project" value="InterPro"/>
</dbReference>
<evidence type="ECO:0000256" key="2">
    <source>
        <dbReference type="ARBA" id="ARBA00001968"/>
    </source>
</evidence>
<feature type="binding site" evidence="9">
    <location>
        <position position="97"/>
    </location>
    <ligand>
        <name>Mg(2+)</name>
        <dbReference type="ChEBI" id="CHEBI:18420"/>
    </ligand>
</feature>